<keyword evidence="3" id="KW-1185">Reference proteome</keyword>
<name>A0ABU2F8R9_9EURY</name>
<proteinExistence type="predicted"/>
<dbReference type="Proteomes" id="UP001259659">
    <property type="component" value="Unassembled WGS sequence"/>
</dbReference>
<dbReference type="RefSeq" id="WP_310918208.1">
    <property type="nucleotide sequence ID" value="NZ_JAMQON010000001.1"/>
</dbReference>
<evidence type="ECO:0000313" key="2">
    <source>
        <dbReference type="EMBL" id="MDS0258644.1"/>
    </source>
</evidence>
<organism evidence="2 3">
    <name type="scientific">Haloarcula saliterrae</name>
    <dbReference type="NCBI Taxonomy" id="2950534"/>
    <lineage>
        <taxon>Archaea</taxon>
        <taxon>Methanobacteriati</taxon>
        <taxon>Methanobacteriota</taxon>
        <taxon>Stenosarchaea group</taxon>
        <taxon>Halobacteria</taxon>
        <taxon>Halobacteriales</taxon>
        <taxon>Haloarculaceae</taxon>
        <taxon>Haloarcula</taxon>
    </lineage>
</organism>
<feature type="domain" description="DUF7836" evidence="1">
    <location>
        <begin position="1"/>
        <end position="59"/>
    </location>
</feature>
<dbReference type="InterPro" id="IPR057158">
    <property type="entry name" value="DUF7836"/>
</dbReference>
<sequence>MQEAWLQLHCPDCDKLWEAAPTDLPSPDTRYTCDDCGAERSLSEFMKTTRDLELLREFHA</sequence>
<reference evidence="2 3" key="1">
    <citation type="submission" date="2022-06" db="EMBL/GenBank/DDBJ databases">
        <title>Haloarcula sp. a new haloarchaeum isolate from saline soil.</title>
        <authorList>
            <person name="Strakova D."/>
            <person name="Galisteo C."/>
            <person name="Sanchez-Porro C."/>
            <person name="Ventosa A."/>
        </authorList>
    </citation>
    <scope>NUCLEOTIDE SEQUENCE [LARGE SCALE GENOMIC DNA]</scope>
    <source>
        <strain evidence="2 3">S1CR25-12</strain>
    </source>
</reference>
<protein>
    <recommendedName>
        <fullName evidence="1">DUF7836 domain-containing protein</fullName>
    </recommendedName>
</protein>
<accession>A0ABU2F8R9</accession>
<dbReference type="EMBL" id="JAMQON010000001">
    <property type="protein sequence ID" value="MDS0258644.1"/>
    <property type="molecule type" value="Genomic_DNA"/>
</dbReference>
<comment type="caution">
    <text evidence="2">The sequence shown here is derived from an EMBL/GenBank/DDBJ whole genome shotgun (WGS) entry which is preliminary data.</text>
</comment>
<evidence type="ECO:0000259" key="1">
    <source>
        <dbReference type="Pfam" id="PF25206"/>
    </source>
</evidence>
<evidence type="ECO:0000313" key="3">
    <source>
        <dbReference type="Proteomes" id="UP001259659"/>
    </source>
</evidence>
<gene>
    <name evidence="2" type="ORF">NDI56_04360</name>
</gene>
<dbReference type="Pfam" id="PF25206">
    <property type="entry name" value="DUF7836"/>
    <property type="match status" value="1"/>
</dbReference>